<gene>
    <name evidence="1" type="ORF">GQ602_003627</name>
</gene>
<dbReference type="EMBL" id="JAACLJ010000003">
    <property type="protein sequence ID" value="KAF4589738.1"/>
    <property type="molecule type" value="Genomic_DNA"/>
</dbReference>
<dbReference type="InterPro" id="IPR029044">
    <property type="entry name" value="Nucleotide-diphossugar_trans"/>
</dbReference>
<sequence length="432" mass="48733">MDTPTYPLPKGACVIPLERLDLREDVDIDHDLSTPQPVRDEKNIWFFWHSGFPNLHPYAKRTVRAWHRRFSKQGWVIRVVDRQPGSLFDVSSFLDVNDRQIFPQAFADGNIDGAYAAQHTSDLVRWPLLLRYGGVYADVGLMQIGDLDRLWNETIGDASSPYEVLSYNFGGVDSRGLTNYFLASGRDNALFARCHRLLLALWAGRTNTDGLHASPLLKGAPLMDPAGLSFTEGGKTYGPDEVSRMLSDYIIQGQVMSLVMGLVDEKDDWHGPKYVAEHVYTMDYMPGSQLINEMTAWNGPKQFELMSLQLPRADQDESQDQQLARRIVESCLRQSFGFKLAHGLILRVMGDTLGSLWRKHEGADDVAGTYGHWLRHGTVYWCPEELPPRLEFTEIAPFRTGLLLGEAEDKTGRWPVGISMPSLRCDNTGVTE</sequence>
<dbReference type="OrthoDB" id="409543at2759"/>
<dbReference type="Pfam" id="PF05704">
    <property type="entry name" value="Caps_synth"/>
    <property type="match status" value="1"/>
</dbReference>
<dbReference type="InterPro" id="IPR008441">
    <property type="entry name" value="AfumC-like_glycosyl_Trfase"/>
</dbReference>
<dbReference type="SUPFAM" id="SSF53448">
    <property type="entry name" value="Nucleotide-diphospho-sugar transferases"/>
    <property type="match status" value="1"/>
</dbReference>
<keyword evidence="2" id="KW-1185">Reference proteome</keyword>
<organism evidence="1 2">
    <name type="scientific">Ophiocordyceps camponoti-floridani</name>
    <dbReference type="NCBI Taxonomy" id="2030778"/>
    <lineage>
        <taxon>Eukaryota</taxon>
        <taxon>Fungi</taxon>
        <taxon>Dikarya</taxon>
        <taxon>Ascomycota</taxon>
        <taxon>Pezizomycotina</taxon>
        <taxon>Sordariomycetes</taxon>
        <taxon>Hypocreomycetidae</taxon>
        <taxon>Hypocreales</taxon>
        <taxon>Ophiocordycipitaceae</taxon>
        <taxon>Ophiocordyceps</taxon>
    </lineage>
</organism>
<evidence type="ECO:0000313" key="1">
    <source>
        <dbReference type="EMBL" id="KAF4589738.1"/>
    </source>
</evidence>
<reference evidence="1 2" key="1">
    <citation type="journal article" date="2020" name="G3 (Bethesda)">
        <title>Genetic Underpinnings of Host Manipulation by Ophiocordyceps as Revealed by Comparative Transcriptomics.</title>
        <authorList>
            <person name="Will I."/>
            <person name="Das B."/>
            <person name="Trinh T."/>
            <person name="Brachmann A."/>
            <person name="Ohm R.A."/>
            <person name="de Bekker C."/>
        </authorList>
    </citation>
    <scope>NUCLEOTIDE SEQUENCE [LARGE SCALE GENOMIC DNA]</scope>
    <source>
        <strain evidence="1 2">EC05</strain>
    </source>
</reference>
<evidence type="ECO:0000313" key="2">
    <source>
        <dbReference type="Proteomes" id="UP000562929"/>
    </source>
</evidence>
<name>A0A8H4VED8_9HYPO</name>
<proteinExistence type="predicted"/>
<comment type="caution">
    <text evidence="1">The sequence shown here is derived from an EMBL/GenBank/DDBJ whole genome shotgun (WGS) entry which is preliminary data.</text>
</comment>
<dbReference type="GO" id="GO:0016757">
    <property type="term" value="F:glycosyltransferase activity"/>
    <property type="evidence" value="ECO:0007669"/>
    <property type="project" value="InterPro"/>
</dbReference>
<protein>
    <submittedName>
        <fullName evidence="1">Capsule polysaccharide biosynthesis protein</fullName>
    </submittedName>
</protein>
<dbReference type="AlphaFoldDB" id="A0A8H4VED8"/>
<dbReference type="Proteomes" id="UP000562929">
    <property type="component" value="Unassembled WGS sequence"/>
</dbReference>
<dbReference type="Gene3D" id="3.90.550.20">
    <property type="match status" value="1"/>
</dbReference>
<accession>A0A8H4VED8</accession>